<reference evidence="2 3" key="1">
    <citation type="submission" date="2024-10" db="EMBL/GenBank/DDBJ databases">
        <title>The Natural Products Discovery Center: Release of the First 8490 Sequenced Strains for Exploring Actinobacteria Biosynthetic Diversity.</title>
        <authorList>
            <person name="Kalkreuter E."/>
            <person name="Kautsar S.A."/>
            <person name="Yang D."/>
            <person name="Bader C.D."/>
            <person name="Teijaro C.N."/>
            <person name="Fluegel L."/>
            <person name="Davis C.M."/>
            <person name="Simpson J.R."/>
            <person name="Lauterbach L."/>
            <person name="Steele A.D."/>
            <person name="Gui C."/>
            <person name="Meng S."/>
            <person name="Li G."/>
            <person name="Viehrig K."/>
            <person name="Ye F."/>
            <person name="Su P."/>
            <person name="Kiefer A.F."/>
            <person name="Nichols A."/>
            <person name="Cepeda A.J."/>
            <person name="Yan W."/>
            <person name="Fan B."/>
            <person name="Jiang Y."/>
            <person name="Adhikari A."/>
            <person name="Zheng C.-J."/>
            <person name="Schuster L."/>
            <person name="Cowan T.M."/>
            <person name="Smanski M.J."/>
            <person name="Chevrette M.G."/>
            <person name="De Carvalho L.P.S."/>
            <person name="Shen B."/>
        </authorList>
    </citation>
    <scope>NUCLEOTIDE SEQUENCE [LARGE SCALE GENOMIC DNA]</scope>
    <source>
        <strain evidence="2 3">NPDC001281</strain>
    </source>
</reference>
<keyword evidence="1" id="KW-1133">Transmembrane helix</keyword>
<evidence type="ECO:0000256" key="1">
    <source>
        <dbReference type="SAM" id="Phobius"/>
    </source>
</evidence>
<dbReference type="Proteomes" id="UP001602119">
    <property type="component" value="Unassembled WGS sequence"/>
</dbReference>
<evidence type="ECO:0008006" key="4">
    <source>
        <dbReference type="Google" id="ProtNLM"/>
    </source>
</evidence>
<proteinExistence type="predicted"/>
<accession>A0ABW6V1V0</accession>
<feature type="transmembrane region" description="Helical" evidence="1">
    <location>
        <begin position="6"/>
        <end position="29"/>
    </location>
</feature>
<evidence type="ECO:0000313" key="2">
    <source>
        <dbReference type="EMBL" id="MFF4772027.1"/>
    </source>
</evidence>
<protein>
    <recommendedName>
        <fullName evidence="4">DUF2510 domain-containing protein</fullName>
    </recommendedName>
</protein>
<name>A0ABW6V1V0_MICFU</name>
<dbReference type="RefSeq" id="WP_387340573.1">
    <property type="nucleotide sequence ID" value="NZ_JBIAXI010000002.1"/>
</dbReference>
<keyword evidence="1" id="KW-0812">Transmembrane</keyword>
<keyword evidence="1" id="KW-0472">Membrane</keyword>
<dbReference type="EMBL" id="JBIAXI010000002">
    <property type="protein sequence ID" value="MFF4772027.1"/>
    <property type="molecule type" value="Genomic_DNA"/>
</dbReference>
<keyword evidence="3" id="KW-1185">Reference proteome</keyword>
<comment type="caution">
    <text evidence="2">The sequence shown here is derived from an EMBL/GenBank/DDBJ whole genome shotgun (WGS) entry which is preliminary data.</text>
</comment>
<gene>
    <name evidence="2" type="ORF">ACFY05_04150</name>
</gene>
<evidence type="ECO:0000313" key="3">
    <source>
        <dbReference type="Proteomes" id="UP001602119"/>
    </source>
</evidence>
<sequence>MRRFPAVVAIVGLAVAFGFAVIYTLVLLFPSSEQVEIRTAPTLATSTPQSVDEEEPEEIRLQPGGALPLKIDRETRDQLSAAARAVVDPSGPARRAVDVATSGTIWYGEVYGETPDTDAYYVVASIDRMYFWTQMGTGPWKYQGDFDARVCEPTVPAALNRAWGTGFYGCDRRSTPESAPRTP</sequence>
<organism evidence="2 3">
    <name type="scientific">Microtetraspora fusca</name>
    <dbReference type="NCBI Taxonomy" id="1997"/>
    <lineage>
        <taxon>Bacteria</taxon>
        <taxon>Bacillati</taxon>
        <taxon>Actinomycetota</taxon>
        <taxon>Actinomycetes</taxon>
        <taxon>Streptosporangiales</taxon>
        <taxon>Streptosporangiaceae</taxon>
        <taxon>Microtetraspora</taxon>
    </lineage>
</organism>